<comment type="caution">
    <text evidence="2">The sequence shown here is derived from an EMBL/GenBank/DDBJ whole genome shotgun (WGS) entry which is preliminary data.</text>
</comment>
<gene>
    <name evidence="2" type="ORF">L596_023187</name>
</gene>
<name>A0A4U5MCW1_STECR</name>
<evidence type="ECO:0000256" key="1">
    <source>
        <dbReference type="SAM" id="Phobius"/>
    </source>
</evidence>
<reference evidence="2 3" key="2">
    <citation type="journal article" date="2019" name="G3 (Bethesda)">
        <title>Hybrid Assembly of the Genome of the Entomopathogenic Nematode Steinernema carpocapsae Identifies the X-Chromosome.</title>
        <authorList>
            <person name="Serra L."/>
            <person name="Macchietto M."/>
            <person name="Macias-Munoz A."/>
            <person name="McGill C.J."/>
            <person name="Rodriguez I.M."/>
            <person name="Rodriguez B."/>
            <person name="Murad R."/>
            <person name="Mortazavi A."/>
        </authorList>
    </citation>
    <scope>NUCLEOTIDE SEQUENCE [LARGE SCALE GENOMIC DNA]</scope>
    <source>
        <strain evidence="2 3">ALL</strain>
    </source>
</reference>
<proteinExistence type="predicted"/>
<protein>
    <submittedName>
        <fullName evidence="2">Uncharacterized protein</fullName>
    </submittedName>
</protein>
<keyword evidence="1" id="KW-0472">Membrane</keyword>
<sequence>MRCGKVAFCLLIGWVSTCGLAILFLGVLTTLFDPKKFPVVVIMTMCSMISIYLLLRVIYSKNSEQDPEAPVPYYIDQVEPVYYDLIGPQFIDDLETHDL</sequence>
<organism evidence="2 3">
    <name type="scientific">Steinernema carpocapsae</name>
    <name type="common">Entomopathogenic nematode</name>
    <dbReference type="NCBI Taxonomy" id="34508"/>
    <lineage>
        <taxon>Eukaryota</taxon>
        <taxon>Metazoa</taxon>
        <taxon>Ecdysozoa</taxon>
        <taxon>Nematoda</taxon>
        <taxon>Chromadorea</taxon>
        <taxon>Rhabditida</taxon>
        <taxon>Tylenchina</taxon>
        <taxon>Panagrolaimomorpha</taxon>
        <taxon>Strongyloidoidea</taxon>
        <taxon>Steinernematidae</taxon>
        <taxon>Steinernema</taxon>
    </lineage>
</organism>
<evidence type="ECO:0000313" key="2">
    <source>
        <dbReference type="EMBL" id="TKR66967.1"/>
    </source>
</evidence>
<feature type="transmembrane region" description="Helical" evidence="1">
    <location>
        <begin position="37"/>
        <end position="55"/>
    </location>
</feature>
<feature type="transmembrane region" description="Helical" evidence="1">
    <location>
        <begin position="7"/>
        <end position="31"/>
    </location>
</feature>
<keyword evidence="1" id="KW-0812">Transmembrane</keyword>
<dbReference type="EMBL" id="AZBU02000008">
    <property type="protein sequence ID" value="TKR66967.1"/>
    <property type="molecule type" value="Genomic_DNA"/>
</dbReference>
<accession>A0A4U5MCW1</accession>
<dbReference type="Proteomes" id="UP000298663">
    <property type="component" value="Unassembled WGS sequence"/>
</dbReference>
<keyword evidence="3" id="KW-1185">Reference proteome</keyword>
<reference evidence="2 3" key="1">
    <citation type="journal article" date="2015" name="Genome Biol.">
        <title>Comparative genomics of Steinernema reveals deeply conserved gene regulatory networks.</title>
        <authorList>
            <person name="Dillman A.R."/>
            <person name="Macchietto M."/>
            <person name="Porter C.F."/>
            <person name="Rogers A."/>
            <person name="Williams B."/>
            <person name="Antoshechkin I."/>
            <person name="Lee M.M."/>
            <person name="Goodwin Z."/>
            <person name="Lu X."/>
            <person name="Lewis E.E."/>
            <person name="Goodrich-Blair H."/>
            <person name="Stock S.P."/>
            <person name="Adams B.J."/>
            <person name="Sternberg P.W."/>
            <person name="Mortazavi A."/>
        </authorList>
    </citation>
    <scope>NUCLEOTIDE SEQUENCE [LARGE SCALE GENOMIC DNA]</scope>
    <source>
        <strain evidence="2 3">ALL</strain>
    </source>
</reference>
<dbReference type="AlphaFoldDB" id="A0A4U5MCW1"/>
<evidence type="ECO:0000313" key="3">
    <source>
        <dbReference type="Proteomes" id="UP000298663"/>
    </source>
</evidence>
<keyword evidence="1" id="KW-1133">Transmembrane helix</keyword>